<keyword evidence="1" id="KW-1133">Transmembrane helix</keyword>
<organism evidence="2 3">
    <name type="scientific">Celeribacter baekdonensis</name>
    <dbReference type="NCBI Taxonomy" id="875171"/>
    <lineage>
        <taxon>Bacteria</taxon>
        <taxon>Pseudomonadati</taxon>
        <taxon>Pseudomonadota</taxon>
        <taxon>Alphaproteobacteria</taxon>
        <taxon>Rhodobacterales</taxon>
        <taxon>Roseobacteraceae</taxon>
        <taxon>Celeribacter</taxon>
    </lineage>
</organism>
<dbReference type="KEGG" id="cbak:DA792_04330"/>
<proteinExistence type="predicted"/>
<evidence type="ECO:0000256" key="1">
    <source>
        <dbReference type="SAM" id="Phobius"/>
    </source>
</evidence>
<name>A0A2R4LZW6_9RHOB</name>
<evidence type="ECO:0000313" key="2">
    <source>
        <dbReference type="EMBL" id="AVW90408.1"/>
    </source>
</evidence>
<evidence type="ECO:0000313" key="3">
    <source>
        <dbReference type="Proteomes" id="UP000241447"/>
    </source>
</evidence>
<feature type="transmembrane region" description="Helical" evidence="1">
    <location>
        <begin position="27"/>
        <end position="45"/>
    </location>
</feature>
<dbReference type="Proteomes" id="UP000241447">
    <property type="component" value="Chromosome"/>
</dbReference>
<keyword evidence="1" id="KW-0472">Membrane</keyword>
<feature type="transmembrane region" description="Helical" evidence="1">
    <location>
        <begin position="88"/>
        <end position="110"/>
    </location>
</feature>
<protein>
    <submittedName>
        <fullName evidence="2">Uncharacterized protein</fullName>
    </submittedName>
</protein>
<gene>
    <name evidence="2" type="ORF">DA792_04330</name>
</gene>
<reference evidence="2 3" key="1">
    <citation type="submission" date="2018-03" db="EMBL/GenBank/DDBJ databases">
        <title>The Complete Genome of Celeribacter baekdonensis strain LH4, a Thiosulfate-Oxidizing Alphaproteobacterium Isolated from Gulf of Mexico Continental Slope Sediments.</title>
        <authorList>
            <person name="Flood B.E."/>
            <person name="Bailey J.V."/>
            <person name="Leprich D."/>
        </authorList>
    </citation>
    <scope>NUCLEOTIDE SEQUENCE [LARGE SCALE GENOMIC DNA]</scope>
    <source>
        <strain evidence="2 3">LH4</strain>
    </source>
</reference>
<dbReference type="AlphaFoldDB" id="A0A2R4LZW6"/>
<dbReference type="EMBL" id="CP028475">
    <property type="protein sequence ID" value="AVW90408.1"/>
    <property type="molecule type" value="Genomic_DNA"/>
</dbReference>
<keyword evidence="1" id="KW-0812">Transmembrane</keyword>
<accession>A0A2R4LZW6</accession>
<feature type="transmembrane region" description="Helical" evidence="1">
    <location>
        <begin position="57"/>
        <end position="76"/>
    </location>
</feature>
<sequence>MLAIALLAAIAVALFVLAPVPRLAPVAPVSIGLYGVVFLCLYAGLVPPRLLRSFGRVLYVFPPFWGIGAGAVWMIWAHAADADKARIYPGLITGLIVVLGWFVTFVISSYREAEQADRIRRDTLVAIKNEIFALVDKMDNVAIRSNAQLVQDRIASGVTDAQGKESDYFPFATMESEPIVFEALGTSVPGLEEATVAAVVRFYAEYTDLRRMVEDSRTEDIKRLPRDRRVNFHKQLTKRRIGTLRMGLKALVEINFELGIEDPENIGRSGENPEITP</sequence>